<gene>
    <name evidence="1" type="ORF">AKO1_011186</name>
</gene>
<reference evidence="1 2" key="1">
    <citation type="submission" date="2024-03" db="EMBL/GenBank/DDBJ databases">
        <title>The Acrasis kona genome and developmental transcriptomes reveal deep origins of eukaryotic multicellular pathways.</title>
        <authorList>
            <person name="Sheikh S."/>
            <person name="Fu C.-J."/>
            <person name="Brown M.W."/>
            <person name="Baldauf S.L."/>
        </authorList>
    </citation>
    <scope>NUCLEOTIDE SEQUENCE [LARGE SCALE GENOMIC DNA]</scope>
    <source>
        <strain evidence="1 2">ATCC MYA-3509</strain>
    </source>
</reference>
<sequence>MCDGMRAPIWTDLGNPAGVHDIRCVTRSKLEDKLHPNEKILADGGYVNSRSRI</sequence>
<comment type="caution">
    <text evidence="1">The sequence shown here is derived from an EMBL/GenBank/DDBJ whole genome shotgun (WGS) entry which is preliminary data.</text>
</comment>
<evidence type="ECO:0000313" key="2">
    <source>
        <dbReference type="Proteomes" id="UP001431209"/>
    </source>
</evidence>
<accession>A0AAW2YVF1</accession>
<evidence type="ECO:0000313" key="1">
    <source>
        <dbReference type="EMBL" id="KAL0480916.1"/>
    </source>
</evidence>
<dbReference type="AlphaFoldDB" id="A0AAW2YVF1"/>
<name>A0AAW2YVF1_9EUKA</name>
<dbReference type="Proteomes" id="UP001431209">
    <property type="component" value="Unassembled WGS sequence"/>
</dbReference>
<keyword evidence="2" id="KW-1185">Reference proteome</keyword>
<protein>
    <submittedName>
        <fullName evidence="1">UvrABC system protein A</fullName>
    </submittedName>
</protein>
<dbReference type="EMBL" id="JAOPGA020000702">
    <property type="protein sequence ID" value="KAL0480916.1"/>
    <property type="molecule type" value="Genomic_DNA"/>
</dbReference>
<organism evidence="1 2">
    <name type="scientific">Acrasis kona</name>
    <dbReference type="NCBI Taxonomy" id="1008807"/>
    <lineage>
        <taxon>Eukaryota</taxon>
        <taxon>Discoba</taxon>
        <taxon>Heterolobosea</taxon>
        <taxon>Tetramitia</taxon>
        <taxon>Eutetramitia</taxon>
        <taxon>Acrasidae</taxon>
        <taxon>Acrasis</taxon>
    </lineage>
</organism>
<proteinExistence type="predicted"/>